<dbReference type="eggNOG" id="ENOG5033120">
    <property type="taxonomic scope" value="Bacteria"/>
</dbReference>
<dbReference type="AlphaFoldDB" id="A0A016XJ09"/>
<dbReference type="STRING" id="1458275.AZ34_09005"/>
<accession>A0A016XJ09</accession>
<sequence>MSRTASVMKLRLSFRILAISSAALLLAACDIPGVAPDPRIAMRDADSRAIGNACRYALRGLEECYANNPKALKTAVLEGWREMDQYMRENDIKGQPGAPMDAQQAQAPLHPQAKSGPEVKNAEDTKNKAAADKKSGIRL</sequence>
<reference evidence="3 4" key="1">
    <citation type="submission" date="2014-02" db="EMBL/GenBank/DDBJ databases">
        <title>Draft Genome of Hylemonella gracilis isolated from the Niagara River.</title>
        <authorList>
            <person name="Pawlowski D.R."/>
            <person name="Koudelka G.B."/>
        </authorList>
    </citation>
    <scope>NUCLEOTIDE SEQUENCE [LARGE SCALE GENOMIC DNA]</scope>
    <source>
        <strain evidence="3 4">Niagara R</strain>
    </source>
</reference>
<organism evidence="3 4">
    <name type="scientific">Hylemonella gracilis str. Niagara R</name>
    <dbReference type="NCBI Taxonomy" id="1458275"/>
    <lineage>
        <taxon>Bacteria</taxon>
        <taxon>Pseudomonadati</taxon>
        <taxon>Pseudomonadota</taxon>
        <taxon>Betaproteobacteria</taxon>
        <taxon>Burkholderiales</taxon>
        <taxon>Comamonadaceae</taxon>
        <taxon>Hylemonella</taxon>
    </lineage>
</organism>
<evidence type="ECO:0000256" key="2">
    <source>
        <dbReference type="SAM" id="SignalP"/>
    </source>
</evidence>
<protein>
    <recommendedName>
        <fullName evidence="5">Lipoprotein</fullName>
    </recommendedName>
</protein>
<evidence type="ECO:0000313" key="3">
    <source>
        <dbReference type="EMBL" id="EYC51208.1"/>
    </source>
</evidence>
<dbReference type="Proteomes" id="UP000023268">
    <property type="component" value="Unassembled WGS sequence"/>
</dbReference>
<feature type="compositionally biased region" description="Basic and acidic residues" evidence="1">
    <location>
        <begin position="120"/>
        <end position="139"/>
    </location>
</feature>
<evidence type="ECO:0000313" key="4">
    <source>
        <dbReference type="Proteomes" id="UP000023268"/>
    </source>
</evidence>
<feature type="compositionally biased region" description="Low complexity" evidence="1">
    <location>
        <begin position="102"/>
        <end position="113"/>
    </location>
</feature>
<dbReference type="PROSITE" id="PS51257">
    <property type="entry name" value="PROKAR_LIPOPROTEIN"/>
    <property type="match status" value="1"/>
</dbReference>
<keyword evidence="2" id="KW-0732">Signal</keyword>
<proteinExistence type="predicted"/>
<dbReference type="EMBL" id="JEMG01000001">
    <property type="protein sequence ID" value="EYC51208.1"/>
    <property type="molecule type" value="Genomic_DNA"/>
</dbReference>
<evidence type="ECO:0000256" key="1">
    <source>
        <dbReference type="SAM" id="MobiDB-lite"/>
    </source>
</evidence>
<evidence type="ECO:0008006" key="5">
    <source>
        <dbReference type="Google" id="ProtNLM"/>
    </source>
</evidence>
<feature type="chain" id="PRO_5001491811" description="Lipoprotein" evidence="2">
    <location>
        <begin position="28"/>
        <end position="139"/>
    </location>
</feature>
<gene>
    <name evidence="3" type="ORF">AZ34_09005</name>
</gene>
<name>A0A016XJ09_9BURK</name>
<comment type="caution">
    <text evidence="3">The sequence shown here is derived from an EMBL/GenBank/DDBJ whole genome shotgun (WGS) entry which is preliminary data.</text>
</comment>
<feature type="region of interest" description="Disordered" evidence="1">
    <location>
        <begin position="87"/>
        <end position="139"/>
    </location>
</feature>
<feature type="signal peptide" evidence="2">
    <location>
        <begin position="1"/>
        <end position="27"/>
    </location>
</feature>